<gene>
    <name evidence="1" type="ORF">HICCMSTLAB_LOCUS9789</name>
</gene>
<protein>
    <submittedName>
        <fullName evidence="1">Uncharacterized protein</fullName>
    </submittedName>
</protein>
<reference evidence="1" key="1">
    <citation type="submission" date="2021-04" db="EMBL/GenBank/DDBJ databases">
        <authorList>
            <person name="Chebbi M.A.C M."/>
        </authorList>
    </citation>
    <scope>NUCLEOTIDE SEQUENCE</scope>
</reference>
<evidence type="ECO:0000313" key="1">
    <source>
        <dbReference type="EMBL" id="CAG5100716.1"/>
    </source>
</evidence>
<organism evidence="1 2">
    <name type="scientific">Cotesia congregata</name>
    <name type="common">Parasitoid wasp</name>
    <name type="synonym">Apanteles congregatus</name>
    <dbReference type="NCBI Taxonomy" id="51543"/>
    <lineage>
        <taxon>Eukaryota</taxon>
        <taxon>Metazoa</taxon>
        <taxon>Ecdysozoa</taxon>
        <taxon>Arthropoda</taxon>
        <taxon>Hexapoda</taxon>
        <taxon>Insecta</taxon>
        <taxon>Pterygota</taxon>
        <taxon>Neoptera</taxon>
        <taxon>Endopterygota</taxon>
        <taxon>Hymenoptera</taxon>
        <taxon>Apocrita</taxon>
        <taxon>Ichneumonoidea</taxon>
        <taxon>Braconidae</taxon>
        <taxon>Microgastrinae</taxon>
        <taxon>Cotesia</taxon>
    </lineage>
</organism>
<comment type="caution">
    <text evidence="1">The sequence shown here is derived from an EMBL/GenBank/DDBJ whole genome shotgun (WGS) entry which is preliminary data.</text>
</comment>
<dbReference type="AlphaFoldDB" id="A0A8J2MPM9"/>
<dbReference type="EMBL" id="CAJNRD030001122">
    <property type="protein sequence ID" value="CAG5100716.1"/>
    <property type="molecule type" value="Genomic_DNA"/>
</dbReference>
<name>A0A8J2MPM9_COTCN</name>
<accession>A0A8J2MPM9</accession>
<evidence type="ECO:0000313" key="2">
    <source>
        <dbReference type="Proteomes" id="UP000786811"/>
    </source>
</evidence>
<dbReference type="Proteomes" id="UP000786811">
    <property type="component" value="Unassembled WGS sequence"/>
</dbReference>
<keyword evidence="2" id="KW-1185">Reference proteome</keyword>
<sequence>MSLNHSTNWTNKTGFKFSTSKSEFMIFTLKIKSNWRQQDYFSITMNYNGPSWKGLSLYVFLKFH</sequence>
<proteinExistence type="predicted"/>